<comment type="caution">
    <text evidence="4">The sequence shown here is derived from an EMBL/GenBank/DDBJ whole genome shotgun (WGS) entry which is preliminary data.</text>
</comment>
<dbReference type="InterPro" id="IPR001460">
    <property type="entry name" value="PCN-bd_Tpept"/>
</dbReference>
<dbReference type="RefSeq" id="WP_153462147.1">
    <property type="nucleotide sequence ID" value="NZ_WBOF01000001.1"/>
</dbReference>
<organism evidence="4 5">
    <name type="scientific">Streptomyces kaniharaensis</name>
    <dbReference type="NCBI Taxonomy" id="212423"/>
    <lineage>
        <taxon>Bacteria</taxon>
        <taxon>Bacillati</taxon>
        <taxon>Actinomycetota</taxon>
        <taxon>Actinomycetes</taxon>
        <taxon>Kitasatosporales</taxon>
        <taxon>Streptomycetaceae</taxon>
        <taxon>Streptomyces</taxon>
    </lineage>
</organism>
<feature type="domain" description="Penicillin-binding protein transpeptidase" evidence="3">
    <location>
        <begin position="313"/>
        <end position="581"/>
    </location>
</feature>
<gene>
    <name evidence="4" type="ORF">F7Q99_15905</name>
</gene>
<keyword evidence="5" id="KW-1185">Reference proteome</keyword>
<dbReference type="PANTHER" id="PTHR30627">
    <property type="entry name" value="PEPTIDOGLYCAN D,D-TRANSPEPTIDASE"/>
    <property type="match status" value="1"/>
</dbReference>
<dbReference type="InterPro" id="IPR012338">
    <property type="entry name" value="Beta-lactam/transpept-like"/>
</dbReference>
<keyword evidence="2" id="KW-0472">Membrane</keyword>
<dbReference type="Pfam" id="PF00905">
    <property type="entry name" value="Transpeptidase"/>
    <property type="match status" value="1"/>
</dbReference>
<feature type="transmembrane region" description="Helical" evidence="2">
    <location>
        <begin position="7"/>
        <end position="26"/>
    </location>
</feature>
<reference evidence="4 5" key="1">
    <citation type="submission" date="2019-09" db="EMBL/GenBank/DDBJ databases">
        <title>Genome Sequences of Streptomyces kaniharaensis ATCC 21070.</title>
        <authorList>
            <person name="Zhu W."/>
            <person name="De Crecy-Lagard V."/>
            <person name="Richards N.G."/>
        </authorList>
    </citation>
    <scope>NUCLEOTIDE SEQUENCE [LARGE SCALE GENOMIC DNA]</scope>
    <source>
        <strain evidence="4 5">SF-557</strain>
    </source>
</reference>
<feature type="compositionally biased region" description="Low complexity" evidence="1">
    <location>
        <begin position="114"/>
        <end position="150"/>
    </location>
</feature>
<dbReference type="OrthoDB" id="5241017at2"/>
<feature type="region of interest" description="Disordered" evidence="1">
    <location>
        <begin position="98"/>
        <end position="150"/>
    </location>
</feature>
<dbReference type="GO" id="GO:0008658">
    <property type="term" value="F:penicillin binding"/>
    <property type="evidence" value="ECO:0007669"/>
    <property type="project" value="InterPro"/>
</dbReference>
<keyword evidence="2" id="KW-1133">Transmembrane helix</keyword>
<dbReference type="GO" id="GO:0071555">
    <property type="term" value="P:cell wall organization"/>
    <property type="evidence" value="ECO:0007669"/>
    <property type="project" value="TreeGrafter"/>
</dbReference>
<evidence type="ECO:0000313" key="4">
    <source>
        <dbReference type="EMBL" id="MQS13712.1"/>
    </source>
</evidence>
<sequence>MRRGAKIGIITGVSVVVLAGGGYGAYSLVGGSDSGSSEAKKARTVVAEPPSADQAASGAKDFLAAWAAGDVAKAASLTDNPDAATAALNAFRDQVKPSGLTLTPSGPATPQAFASATGTPTPAKPSAGASATPSATGTPGATDSPSASATPAPAGVLMGFKARAEFAGTARVWDYNGFLSVVKMSDDTPAVHWAPSVIHPHLNGTETIATQQVFAPAGTVVDRNGKPLQGASLTPALLTTLQDNAHKLLPPDPNKDQDAGSAVVITDPNGKTAPDKLFTIVEPKPAKPFKVTIDNNIQAAAEKAMTDLGGKSGSIVAIEPSTGQVLAFANAPATGQNRAFAGLLAPGSTMKIVTSTALLEAGINPDSVVACPEKSSNPVAIPNDFPGAFPNNTLQQDFMVSCNTAFINQGLTSLKPETLSATAKDVYGIGLEWKTGLPNADGKVPPTPGSKDEQAMNYIGQGKVQMNPLAIASITATVQSGAFKQPILVEGLPQQVAARPISPDVAGKLRAMMAATAQGGTAQAAMAGITDNAGAKTGSAEVAGAATTNSWFTAYRGNIAVAAEVQGGGHGVDSAGPAVASLLKAFGNR</sequence>
<evidence type="ECO:0000256" key="1">
    <source>
        <dbReference type="SAM" id="MobiDB-lite"/>
    </source>
</evidence>
<dbReference type="InterPro" id="IPR050515">
    <property type="entry name" value="Beta-lactam/transpept"/>
</dbReference>
<name>A0A6N7KQ54_9ACTN</name>
<dbReference type="AlphaFoldDB" id="A0A6N7KQ54"/>
<protein>
    <submittedName>
        <fullName evidence="4">Penicillin-binding protein</fullName>
    </submittedName>
</protein>
<keyword evidence="2" id="KW-0812">Transmembrane</keyword>
<dbReference type="Proteomes" id="UP000450000">
    <property type="component" value="Unassembled WGS sequence"/>
</dbReference>
<evidence type="ECO:0000313" key="5">
    <source>
        <dbReference type="Proteomes" id="UP000450000"/>
    </source>
</evidence>
<dbReference type="PANTHER" id="PTHR30627:SF24">
    <property type="entry name" value="PENICILLIN-BINDING PROTEIN 4B"/>
    <property type="match status" value="1"/>
</dbReference>
<dbReference type="GO" id="GO:0005886">
    <property type="term" value="C:plasma membrane"/>
    <property type="evidence" value="ECO:0007669"/>
    <property type="project" value="TreeGrafter"/>
</dbReference>
<dbReference type="Gene3D" id="3.40.710.10">
    <property type="entry name" value="DD-peptidase/beta-lactamase superfamily"/>
    <property type="match status" value="1"/>
</dbReference>
<evidence type="ECO:0000256" key="2">
    <source>
        <dbReference type="SAM" id="Phobius"/>
    </source>
</evidence>
<accession>A0A6N7KQ54</accession>
<evidence type="ECO:0000259" key="3">
    <source>
        <dbReference type="Pfam" id="PF00905"/>
    </source>
</evidence>
<dbReference type="GO" id="GO:0071972">
    <property type="term" value="F:peptidoglycan L,D-transpeptidase activity"/>
    <property type="evidence" value="ECO:0007669"/>
    <property type="project" value="TreeGrafter"/>
</dbReference>
<dbReference type="EMBL" id="WBOF01000001">
    <property type="protein sequence ID" value="MQS13712.1"/>
    <property type="molecule type" value="Genomic_DNA"/>
</dbReference>
<dbReference type="SUPFAM" id="SSF56601">
    <property type="entry name" value="beta-lactamase/transpeptidase-like"/>
    <property type="match status" value="1"/>
</dbReference>
<proteinExistence type="predicted"/>